<keyword evidence="13" id="KW-1185">Reference proteome</keyword>
<evidence type="ECO:0000313" key="14">
    <source>
        <dbReference type="RefSeq" id="XP_037891766.1"/>
    </source>
</evidence>
<evidence type="ECO:0000256" key="3">
    <source>
        <dbReference type="ARBA" id="ARBA00022692"/>
    </source>
</evidence>
<keyword evidence="3 9" id="KW-0812">Transmembrane</keyword>
<dbReference type="PANTHER" id="PTHR24243">
    <property type="entry name" value="G-PROTEIN COUPLED RECEPTOR"/>
    <property type="match status" value="1"/>
</dbReference>
<evidence type="ECO:0000256" key="11">
    <source>
        <dbReference type="SAM" id="Phobius"/>
    </source>
</evidence>
<evidence type="ECO:0000313" key="13">
    <source>
        <dbReference type="Proteomes" id="UP000092443"/>
    </source>
</evidence>
<dbReference type="Pfam" id="PF00001">
    <property type="entry name" value="7tm_1"/>
    <property type="match status" value="1"/>
</dbReference>
<reference evidence="14" key="1">
    <citation type="submission" date="2025-08" db="UniProtKB">
        <authorList>
            <consortium name="RefSeq"/>
        </authorList>
    </citation>
    <scope>IDENTIFICATION</scope>
    <source>
        <tissue evidence="14">Whole body pupa</tissue>
    </source>
</reference>
<evidence type="ECO:0000256" key="7">
    <source>
        <dbReference type="ARBA" id="ARBA00023170"/>
    </source>
</evidence>
<feature type="transmembrane region" description="Helical" evidence="11">
    <location>
        <begin position="213"/>
        <end position="233"/>
    </location>
</feature>
<evidence type="ECO:0000256" key="4">
    <source>
        <dbReference type="ARBA" id="ARBA00022989"/>
    </source>
</evidence>
<feature type="transmembrane region" description="Helical" evidence="11">
    <location>
        <begin position="400"/>
        <end position="422"/>
    </location>
</feature>
<dbReference type="SUPFAM" id="SSF81321">
    <property type="entry name" value="Family A G protein-coupled receptor-like"/>
    <property type="match status" value="1"/>
</dbReference>
<dbReference type="RefSeq" id="XP_037891766.1">
    <property type="nucleotide sequence ID" value="XM_038035838.1"/>
</dbReference>
<dbReference type="AlphaFoldDB" id="A0A9C6DLF0"/>
<dbReference type="InterPro" id="IPR017452">
    <property type="entry name" value="GPCR_Rhodpsn_7TM"/>
</dbReference>
<feature type="region of interest" description="Disordered" evidence="10">
    <location>
        <begin position="455"/>
        <end position="513"/>
    </location>
</feature>
<evidence type="ECO:0000256" key="2">
    <source>
        <dbReference type="ARBA" id="ARBA00010663"/>
    </source>
</evidence>
<dbReference type="CDD" id="cd14997">
    <property type="entry name" value="7tmA_ETH-R"/>
    <property type="match status" value="1"/>
</dbReference>
<dbReference type="Proteomes" id="UP000092443">
    <property type="component" value="Unplaced"/>
</dbReference>
<accession>A0A9C6DLF0</accession>
<feature type="transmembrane region" description="Helical" evidence="11">
    <location>
        <begin position="138"/>
        <end position="161"/>
    </location>
</feature>
<dbReference type="PROSITE" id="PS50262">
    <property type="entry name" value="G_PROTEIN_RECEP_F1_2"/>
    <property type="match status" value="1"/>
</dbReference>
<evidence type="ECO:0000259" key="12">
    <source>
        <dbReference type="PROSITE" id="PS50262"/>
    </source>
</evidence>
<dbReference type="PRINTS" id="PR00237">
    <property type="entry name" value="GPCRRHODOPSN"/>
</dbReference>
<gene>
    <name evidence="14" type="primary">LOC119638811</name>
</gene>
<evidence type="ECO:0000256" key="10">
    <source>
        <dbReference type="SAM" id="MobiDB-lite"/>
    </source>
</evidence>
<evidence type="ECO:0000256" key="6">
    <source>
        <dbReference type="ARBA" id="ARBA00023136"/>
    </source>
</evidence>
<keyword evidence="5 9" id="KW-0297">G-protein coupled receptor</keyword>
<evidence type="ECO:0000256" key="8">
    <source>
        <dbReference type="ARBA" id="ARBA00023224"/>
    </source>
</evidence>
<keyword evidence="7 9" id="KW-0675">Receptor</keyword>
<keyword evidence="4 11" id="KW-1133">Transmembrane helix</keyword>
<dbReference type="GO" id="GO:0005886">
    <property type="term" value="C:plasma membrane"/>
    <property type="evidence" value="ECO:0007669"/>
    <property type="project" value="TreeGrafter"/>
</dbReference>
<feature type="transmembrane region" description="Helical" evidence="11">
    <location>
        <begin position="356"/>
        <end position="380"/>
    </location>
</feature>
<evidence type="ECO:0000256" key="1">
    <source>
        <dbReference type="ARBA" id="ARBA00004141"/>
    </source>
</evidence>
<feature type="transmembrane region" description="Helical" evidence="11">
    <location>
        <begin position="296"/>
        <end position="327"/>
    </location>
</feature>
<keyword evidence="6 11" id="KW-0472">Membrane</keyword>
<name>A0A9C6DLF0_9MUSC</name>
<protein>
    <submittedName>
        <fullName evidence="14">Growth hormone secretagogue receptor type 1</fullName>
    </submittedName>
</protein>
<organism evidence="13 14">
    <name type="scientific">Glossina fuscipes</name>
    <dbReference type="NCBI Taxonomy" id="7396"/>
    <lineage>
        <taxon>Eukaryota</taxon>
        <taxon>Metazoa</taxon>
        <taxon>Ecdysozoa</taxon>
        <taxon>Arthropoda</taxon>
        <taxon>Hexapoda</taxon>
        <taxon>Insecta</taxon>
        <taxon>Pterygota</taxon>
        <taxon>Neoptera</taxon>
        <taxon>Endopterygota</taxon>
        <taxon>Diptera</taxon>
        <taxon>Brachycera</taxon>
        <taxon>Muscomorpha</taxon>
        <taxon>Hippoboscoidea</taxon>
        <taxon>Glossinidae</taxon>
        <taxon>Glossina</taxon>
    </lineage>
</organism>
<dbReference type="PROSITE" id="PS00237">
    <property type="entry name" value="G_PROTEIN_RECEP_F1_1"/>
    <property type="match status" value="1"/>
</dbReference>
<dbReference type="InterPro" id="IPR000276">
    <property type="entry name" value="GPCR_Rhodpsn"/>
</dbReference>
<feature type="transmembrane region" description="Helical" evidence="11">
    <location>
        <begin position="254"/>
        <end position="276"/>
    </location>
</feature>
<dbReference type="GO" id="GO:0004930">
    <property type="term" value="F:G protein-coupled receptor activity"/>
    <property type="evidence" value="ECO:0007669"/>
    <property type="project" value="UniProtKB-KW"/>
</dbReference>
<feature type="domain" description="G-protein coupled receptors family 1 profile" evidence="12">
    <location>
        <begin position="152"/>
        <end position="419"/>
    </location>
</feature>
<comment type="subcellular location">
    <subcellularLocation>
        <location evidence="1">Membrane</location>
        <topology evidence="1">Multi-pass membrane protein</topology>
    </subcellularLocation>
</comment>
<proteinExistence type="inferred from homology"/>
<feature type="compositionally biased region" description="Low complexity" evidence="10">
    <location>
        <begin position="457"/>
        <end position="491"/>
    </location>
</feature>
<dbReference type="Gene3D" id="1.20.1070.10">
    <property type="entry name" value="Rhodopsin 7-helix transmembrane proteins"/>
    <property type="match status" value="1"/>
</dbReference>
<evidence type="ECO:0000256" key="9">
    <source>
        <dbReference type="RuleBase" id="RU000688"/>
    </source>
</evidence>
<dbReference type="KEGG" id="gfs:119638811"/>
<sequence length="588" mass="65180">MLKNVTLPCGYTNLYWLFDTELTLANANHAIVIANKPSTVTANNGEVNATLNTNKNSPYLISFHNTLDNDTYSIEHKPYNNEITSTSLFANKVITTTFTLATTTLSTTNNTALNLSISRVVHQTHDIPQIPPYIRNTAMSFCIIILLLGVIGNVMVPVVIIRTKDMRNSTNIFLTNLSIADLLVLLVCTPTVLVELNTKPETWALGPEMCKAVPFIELTVAHASVLTILAISFERYYAICEPLKAGYVCTKTRAIIICALAWAVAGSFTSPIVWVAEYKYVDYVDGTVVAICVTQAITSWAVAFFIMTISLFFVLPLIILIALYGIIAKRLISNKGLMMRLRPTKPELSLKARNQVVLMLGAVVLSFFLCLLPFRLLTLWIILDSEQSLYAIGIESYYKLLYFCRIMIYLNSAINPILYNLMSTKFRKGFYKLIHTVWNCVFTLISCDQRARRKRSNTNTTATANTSSNTGTTTTQQNTSSSILSRSSNRCASEDGDTRSRKQLNVQPPFGADSEMATMLNTNKDDCPAATILAAGLPPFKLCALRKNRLSSPLPAASLSQHNSINSQQLKATKQISFEEVVETEDNA</sequence>
<dbReference type="GeneID" id="119638811"/>
<keyword evidence="8 9" id="KW-0807">Transducer</keyword>
<dbReference type="PANTHER" id="PTHR24243:SF233">
    <property type="entry name" value="THYROTROPIN-RELEASING HORMONE RECEPTOR"/>
    <property type="match status" value="1"/>
</dbReference>
<feature type="transmembrane region" description="Helical" evidence="11">
    <location>
        <begin position="173"/>
        <end position="193"/>
    </location>
</feature>
<evidence type="ECO:0000256" key="5">
    <source>
        <dbReference type="ARBA" id="ARBA00023040"/>
    </source>
</evidence>
<comment type="similarity">
    <text evidence="2 9">Belongs to the G-protein coupled receptor 1 family.</text>
</comment>